<proteinExistence type="predicted"/>
<dbReference type="KEGG" id="rsin:B6N60_04172"/>
<protein>
    <submittedName>
        <fullName evidence="1">Uncharacterized protein</fullName>
    </submittedName>
</protein>
<accession>A0A975TCD1</accession>
<dbReference type="EMBL" id="CP021056">
    <property type="protein sequence ID" value="QXE25457.1"/>
    <property type="molecule type" value="Genomic_DNA"/>
</dbReference>
<evidence type="ECO:0000313" key="1">
    <source>
        <dbReference type="EMBL" id="QXE25457.1"/>
    </source>
</evidence>
<sequence>MVAFVMLCSSIEKYNHLAKVVLACKVHWWNILVENIYKSR</sequence>
<dbReference type="AlphaFoldDB" id="A0A975TCD1"/>
<gene>
    <name evidence="1" type="ORF">B6N60_04172</name>
</gene>
<name>A0A975TCD1_9NOST</name>
<evidence type="ECO:0000313" key="2">
    <source>
        <dbReference type="Proteomes" id="UP000683511"/>
    </source>
</evidence>
<keyword evidence="2" id="KW-1185">Reference proteome</keyword>
<organism evidence="1 2">
    <name type="scientific">Richelia sinica FACHB-800</name>
    <dbReference type="NCBI Taxonomy" id="1357546"/>
    <lineage>
        <taxon>Bacteria</taxon>
        <taxon>Bacillati</taxon>
        <taxon>Cyanobacteriota</taxon>
        <taxon>Cyanophyceae</taxon>
        <taxon>Nostocales</taxon>
        <taxon>Nostocaceae</taxon>
        <taxon>Richelia</taxon>
    </lineage>
</organism>
<dbReference type="Proteomes" id="UP000683511">
    <property type="component" value="Chromosome"/>
</dbReference>
<reference evidence="1" key="1">
    <citation type="submission" date="2017-04" db="EMBL/GenBank/DDBJ databases">
        <title>Genome deletions in a multicellular cyanobacterial endosymbiont for morphological adaptation in marine diatoms.</title>
        <authorList>
            <person name="Wang Y."/>
            <person name="Gao H."/>
            <person name="Li R."/>
            <person name="Xu X."/>
        </authorList>
    </citation>
    <scope>NUCLEOTIDE SEQUENCE</scope>
    <source>
        <strain evidence="1">FACHB 800</strain>
    </source>
</reference>